<evidence type="ECO:0000313" key="4">
    <source>
        <dbReference type="EMBL" id="CAJ0594349.1"/>
    </source>
</evidence>
<keyword evidence="1" id="KW-1133">Transmembrane helix</keyword>
<keyword evidence="5" id="KW-1185">Reference proteome</keyword>
<feature type="domain" description="Acyltransferase 3" evidence="3">
    <location>
        <begin position="2"/>
        <end position="286"/>
    </location>
</feature>
<organism evidence="4 5">
    <name type="scientific">Cylicocyclus nassatus</name>
    <name type="common">Nematode worm</name>
    <dbReference type="NCBI Taxonomy" id="53992"/>
    <lineage>
        <taxon>Eukaryota</taxon>
        <taxon>Metazoa</taxon>
        <taxon>Ecdysozoa</taxon>
        <taxon>Nematoda</taxon>
        <taxon>Chromadorea</taxon>
        <taxon>Rhabditida</taxon>
        <taxon>Rhabditina</taxon>
        <taxon>Rhabditomorpha</taxon>
        <taxon>Strongyloidea</taxon>
        <taxon>Strongylidae</taxon>
        <taxon>Cylicocyclus</taxon>
    </lineage>
</organism>
<dbReference type="PANTHER" id="PTHR11161:SF68">
    <property type="entry name" value="NOSE RESISTANT-TO-FLUOXETINE PROTEIN N-TERMINAL DOMAIN-CONTAINING PROTEIN"/>
    <property type="match status" value="1"/>
</dbReference>
<dbReference type="Proteomes" id="UP001176961">
    <property type="component" value="Unassembled WGS sequence"/>
</dbReference>
<comment type="caution">
    <text evidence="4">The sequence shown here is derived from an EMBL/GenBank/DDBJ whole genome shotgun (WGS) entry which is preliminary data.</text>
</comment>
<feature type="transmembrane region" description="Helical" evidence="1">
    <location>
        <begin position="83"/>
        <end position="104"/>
    </location>
</feature>
<feature type="transmembrane region" description="Helical" evidence="1">
    <location>
        <begin position="129"/>
        <end position="153"/>
    </location>
</feature>
<sequence length="425" mass="48846">MLAFCLFIRFIYNHLGDGPMWSYDGVFGTICTSKDVNAHLLFLSNWYPSNCMPWLWYTAVDFQLYLASPIILILLWRCSRFALATSISLVIASVVYMIVIYASYSLPTNIFADVLNEKSLESASTSFRLIYASPFARCAPFIIGILTGWNVFVRIENPPSVWTCTFLKVLVALLFYFAIFAPSCEQGLLSYVHAVLHRPVWSVALAILVWLCENGLAQEISYALSSRHFLLLTRLSFGVFLAHEPILLFFIWTSRQPHSPHSLAYFAAMTITTFVLSLLISLLIAILIEIPILSMEKKLFKTANQRLEDNVPEPQEEYTPLRQYYHYNEGNLATKELSFYEKTTSWLRAPEFERTMHGSREPTVMECASSFSMDSLVFCKTAEHLDEWSREESLAEKFEKKAEESLLKQKPLDIEQWERSLYSSC</sequence>
<dbReference type="InterPro" id="IPR052728">
    <property type="entry name" value="O2_lipid_transport_reg"/>
</dbReference>
<feature type="transmembrane region" description="Helical" evidence="1">
    <location>
        <begin position="229"/>
        <end position="252"/>
    </location>
</feature>
<proteinExistence type="predicted"/>
<name>A0AA36LZ93_CYLNA</name>
<keyword evidence="1" id="KW-0472">Membrane</keyword>
<dbReference type="EMBL" id="CATQJL010000112">
    <property type="protein sequence ID" value="CAJ0594349.1"/>
    <property type="molecule type" value="Genomic_DNA"/>
</dbReference>
<evidence type="ECO:0000256" key="2">
    <source>
        <dbReference type="SAM" id="SignalP"/>
    </source>
</evidence>
<keyword evidence="2" id="KW-0732">Signal</keyword>
<keyword evidence="1" id="KW-0812">Transmembrane</keyword>
<evidence type="ECO:0000256" key="1">
    <source>
        <dbReference type="SAM" id="Phobius"/>
    </source>
</evidence>
<feature type="transmembrane region" description="Helical" evidence="1">
    <location>
        <begin position="199"/>
        <end position="217"/>
    </location>
</feature>
<dbReference type="AlphaFoldDB" id="A0AA36LZ93"/>
<evidence type="ECO:0000313" key="5">
    <source>
        <dbReference type="Proteomes" id="UP001176961"/>
    </source>
</evidence>
<feature type="signal peptide" evidence="2">
    <location>
        <begin position="1"/>
        <end position="16"/>
    </location>
</feature>
<evidence type="ECO:0000259" key="3">
    <source>
        <dbReference type="Pfam" id="PF01757"/>
    </source>
</evidence>
<dbReference type="Pfam" id="PF01757">
    <property type="entry name" value="Acyl_transf_3"/>
    <property type="match status" value="1"/>
</dbReference>
<dbReference type="PANTHER" id="PTHR11161">
    <property type="entry name" value="O-ACYLTRANSFERASE"/>
    <property type="match status" value="1"/>
</dbReference>
<feature type="transmembrane region" description="Helical" evidence="1">
    <location>
        <begin position="160"/>
        <end position="179"/>
    </location>
</feature>
<feature type="transmembrane region" description="Helical" evidence="1">
    <location>
        <begin position="54"/>
        <end position="76"/>
    </location>
</feature>
<accession>A0AA36LZ93</accession>
<dbReference type="GO" id="GO:0016747">
    <property type="term" value="F:acyltransferase activity, transferring groups other than amino-acyl groups"/>
    <property type="evidence" value="ECO:0007669"/>
    <property type="project" value="InterPro"/>
</dbReference>
<dbReference type="InterPro" id="IPR002656">
    <property type="entry name" value="Acyl_transf_3_dom"/>
</dbReference>
<feature type="transmembrane region" description="Helical" evidence="1">
    <location>
        <begin position="264"/>
        <end position="288"/>
    </location>
</feature>
<reference evidence="4" key="1">
    <citation type="submission" date="2023-07" db="EMBL/GenBank/DDBJ databases">
        <authorList>
            <consortium name="CYATHOMIX"/>
        </authorList>
    </citation>
    <scope>NUCLEOTIDE SEQUENCE</scope>
    <source>
        <strain evidence="4">N/A</strain>
    </source>
</reference>
<protein>
    <recommendedName>
        <fullName evidence="3">Acyltransferase 3 domain-containing protein</fullName>
    </recommendedName>
</protein>
<gene>
    <name evidence="4" type="ORF">CYNAS_LOCUS6332</name>
</gene>
<feature type="chain" id="PRO_5041296129" description="Acyltransferase 3 domain-containing protein" evidence="2">
    <location>
        <begin position="17"/>
        <end position="425"/>
    </location>
</feature>